<evidence type="ECO:0000313" key="2">
    <source>
        <dbReference type="EMBL" id="MFC0566962.1"/>
    </source>
</evidence>
<dbReference type="SUPFAM" id="SSF54427">
    <property type="entry name" value="NTF2-like"/>
    <property type="match status" value="1"/>
</dbReference>
<protein>
    <submittedName>
        <fullName evidence="2">Nuclear transport factor 2 family protein</fullName>
    </submittedName>
</protein>
<name>A0ABV6P3B0_9ACTN</name>
<comment type="caution">
    <text evidence="2">The sequence shown here is derived from an EMBL/GenBank/DDBJ whole genome shotgun (WGS) entry which is preliminary data.</text>
</comment>
<dbReference type="Pfam" id="PF12680">
    <property type="entry name" value="SnoaL_2"/>
    <property type="match status" value="1"/>
</dbReference>
<dbReference type="Gene3D" id="3.10.450.50">
    <property type="match status" value="1"/>
</dbReference>
<keyword evidence="3" id="KW-1185">Reference proteome</keyword>
<dbReference type="Proteomes" id="UP001589894">
    <property type="component" value="Unassembled WGS sequence"/>
</dbReference>
<sequence length="122" mass="13490">MDAIDWSRAIGIAPDELPGPITRYLAAHQARDLDTAVALYTPDASVTDEGRTHQGSEQIRAWLSRSASEYTYTTELVAAAMVDDRHYDAVHHLEGDFPGGAVDLHFRFTLRDGLIARLVIEP</sequence>
<accession>A0ABV6P3B0</accession>
<dbReference type="InterPro" id="IPR037401">
    <property type="entry name" value="SnoaL-like"/>
</dbReference>
<feature type="domain" description="SnoaL-like" evidence="1">
    <location>
        <begin position="21"/>
        <end position="117"/>
    </location>
</feature>
<evidence type="ECO:0000259" key="1">
    <source>
        <dbReference type="Pfam" id="PF12680"/>
    </source>
</evidence>
<organism evidence="2 3">
    <name type="scientific">Plantactinospora siamensis</name>
    <dbReference type="NCBI Taxonomy" id="555372"/>
    <lineage>
        <taxon>Bacteria</taxon>
        <taxon>Bacillati</taxon>
        <taxon>Actinomycetota</taxon>
        <taxon>Actinomycetes</taxon>
        <taxon>Micromonosporales</taxon>
        <taxon>Micromonosporaceae</taxon>
        <taxon>Plantactinospora</taxon>
    </lineage>
</organism>
<proteinExistence type="predicted"/>
<reference evidence="2 3" key="1">
    <citation type="submission" date="2024-09" db="EMBL/GenBank/DDBJ databases">
        <authorList>
            <person name="Sun Q."/>
            <person name="Mori K."/>
        </authorList>
    </citation>
    <scope>NUCLEOTIDE SEQUENCE [LARGE SCALE GENOMIC DNA]</scope>
    <source>
        <strain evidence="2 3">TBRC 2205</strain>
    </source>
</reference>
<gene>
    <name evidence="2" type="ORF">ACFFHU_22825</name>
</gene>
<dbReference type="EMBL" id="JBHLUE010000019">
    <property type="protein sequence ID" value="MFC0566962.1"/>
    <property type="molecule type" value="Genomic_DNA"/>
</dbReference>
<dbReference type="InterPro" id="IPR032710">
    <property type="entry name" value="NTF2-like_dom_sf"/>
</dbReference>
<evidence type="ECO:0000313" key="3">
    <source>
        <dbReference type="Proteomes" id="UP001589894"/>
    </source>
</evidence>
<dbReference type="RefSeq" id="WP_377342083.1">
    <property type="nucleotide sequence ID" value="NZ_JBHLUE010000019.1"/>
</dbReference>